<dbReference type="Proteomes" id="UP000235828">
    <property type="component" value="Chromosome B"/>
</dbReference>
<sequence>MLTSSFKSSAFLMIMATVTGCGGSNGPSVDANKIKPKPNLQQSKYPQGLYLSTLAEDEGDIVRNSQSNAKYLGAAFAVEEDGNHEFMVMSVSDHSKLGQAEHLTIESELTVGGSKNSHSIDTFGYLCNEYDGCGIKYDTHSGYADSRLSSLSSIHRSQIQSESFSAKYGLVFQDIGLTIAGSANPLTTIPNSLLFKVETDDWNTQSISTTNWQTLTDYSIPSKYNQYQLVNDGDSLSIRASIVDSGQSHCSIVATIEGKQADTLMFISKQMIPADAHSCLTYVQGTSLDPATKLAMSRVVTQNHTLLLTKPTSLNGSDILAVMHLAIEEDNDKAVVLSANNWLEPASL</sequence>
<dbReference type="KEGG" id="vta:B1653"/>
<protein>
    <recommendedName>
        <fullName evidence="3">Lipoprotein</fullName>
    </recommendedName>
</protein>
<proteinExistence type="predicted"/>
<name>A0A2N8ZMW0_9VIBR</name>
<dbReference type="RefSeq" id="WP_102525305.1">
    <property type="nucleotide sequence ID" value="NZ_LT960612.1"/>
</dbReference>
<keyword evidence="2" id="KW-1185">Reference proteome</keyword>
<dbReference type="EMBL" id="LT960612">
    <property type="protein sequence ID" value="SON53264.1"/>
    <property type="molecule type" value="Genomic_DNA"/>
</dbReference>
<dbReference type="OrthoDB" id="7069177at2"/>
<evidence type="ECO:0000313" key="1">
    <source>
        <dbReference type="EMBL" id="SON53264.1"/>
    </source>
</evidence>
<accession>A0A2N8ZMW0</accession>
<gene>
    <name evidence="1" type="ORF">VTAP4600_B1653</name>
</gene>
<organism evidence="1 2">
    <name type="scientific">Vibrio tapetis subsp. tapetis</name>
    <dbReference type="NCBI Taxonomy" id="1671868"/>
    <lineage>
        <taxon>Bacteria</taxon>
        <taxon>Pseudomonadati</taxon>
        <taxon>Pseudomonadota</taxon>
        <taxon>Gammaproteobacteria</taxon>
        <taxon>Vibrionales</taxon>
        <taxon>Vibrionaceae</taxon>
        <taxon>Vibrio</taxon>
    </lineage>
</organism>
<reference evidence="1 2" key="1">
    <citation type="submission" date="2017-10" db="EMBL/GenBank/DDBJ databases">
        <authorList>
            <person name="Banno H."/>
            <person name="Chua N.-H."/>
        </authorList>
    </citation>
    <scope>NUCLEOTIDE SEQUENCE [LARGE SCALE GENOMIC DNA]</scope>
    <source>
        <strain evidence="1">Vibrio tapetis CECT4600</strain>
    </source>
</reference>
<evidence type="ECO:0000313" key="2">
    <source>
        <dbReference type="Proteomes" id="UP000235828"/>
    </source>
</evidence>
<evidence type="ECO:0008006" key="3">
    <source>
        <dbReference type="Google" id="ProtNLM"/>
    </source>
</evidence>
<dbReference type="AlphaFoldDB" id="A0A2N8ZMW0"/>
<dbReference type="PROSITE" id="PS51257">
    <property type="entry name" value="PROKAR_LIPOPROTEIN"/>
    <property type="match status" value="1"/>
</dbReference>